<comment type="caution">
    <text evidence="1">The sequence shown here is derived from an EMBL/GenBank/DDBJ whole genome shotgun (WGS) entry which is preliminary data.</text>
</comment>
<dbReference type="GO" id="GO:0005840">
    <property type="term" value="C:ribosome"/>
    <property type="evidence" value="ECO:0007669"/>
    <property type="project" value="UniProtKB-KW"/>
</dbReference>
<keyword evidence="1" id="KW-0687">Ribonucleoprotein</keyword>
<proteinExistence type="predicted"/>
<dbReference type="InterPro" id="IPR029063">
    <property type="entry name" value="SAM-dependent_MTases_sf"/>
</dbReference>
<dbReference type="Pfam" id="PF06325">
    <property type="entry name" value="PrmA"/>
    <property type="match status" value="1"/>
</dbReference>
<keyword evidence="1" id="KW-0689">Ribosomal protein</keyword>
<dbReference type="Proteomes" id="UP000243528">
    <property type="component" value="Unassembled WGS sequence"/>
</dbReference>
<accession>A0A2P8E1C8</accession>
<organism evidence="1 2">
    <name type="scientific">Haloactinopolyspora alba</name>
    <dbReference type="NCBI Taxonomy" id="648780"/>
    <lineage>
        <taxon>Bacteria</taxon>
        <taxon>Bacillati</taxon>
        <taxon>Actinomycetota</taxon>
        <taxon>Actinomycetes</taxon>
        <taxon>Jiangellales</taxon>
        <taxon>Jiangellaceae</taxon>
        <taxon>Haloactinopolyspora</taxon>
    </lineage>
</organism>
<keyword evidence="1" id="KW-0808">Transferase</keyword>
<protein>
    <submittedName>
        <fullName evidence="1">Ribosomal protein L11 methyltransferase PrmA</fullName>
    </submittedName>
</protein>
<dbReference type="GO" id="GO:0032259">
    <property type="term" value="P:methylation"/>
    <property type="evidence" value="ECO:0007669"/>
    <property type="project" value="UniProtKB-KW"/>
</dbReference>
<dbReference type="Gene3D" id="3.40.50.150">
    <property type="entry name" value="Vaccinia Virus protein VP39"/>
    <property type="match status" value="1"/>
</dbReference>
<dbReference type="SUPFAM" id="SSF53335">
    <property type="entry name" value="S-adenosyl-L-methionine-dependent methyltransferases"/>
    <property type="match status" value="1"/>
</dbReference>
<evidence type="ECO:0000313" key="2">
    <source>
        <dbReference type="Proteomes" id="UP000243528"/>
    </source>
</evidence>
<dbReference type="AlphaFoldDB" id="A0A2P8E1C8"/>
<dbReference type="EMBL" id="PYGE01000008">
    <property type="protein sequence ID" value="PSL03278.1"/>
    <property type="molecule type" value="Genomic_DNA"/>
</dbReference>
<name>A0A2P8E1C8_9ACTN</name>
<gene>
    <name evidence="1" type="ORF">CLV30_108190</name>
</gene>
<keyword evidence="2" id="KW-1185">Reference proteome</keyword>
<reference evidence="1 2" key="1">
    <citation type="submission" date="2018-03" db="EMBL/GenBank/DDBJ databases">
        <title>Genomic Encyclopedia of Archaeal and Bacterial Type Strains, Phase II (KMG-II): from individual species to whole genera.</title>
        <authorList>
            <person name="Goeker M."/>
        </authorList>
    </citation>
    <scope>NUCLEOTIDE SEQUENCE [LARGE SCALE GENOMIC DNA]</scope>
    <source>
        <strain evidence="1 2">DSM 45211</strain>
    </source>
</reference>
<sequence length="207" mass="21701">MGRSLVTSPGVHRPSTFSALLASTLGDTGGRVVVDAGCGAGLVTLAALAAGAEHVVAQDTDPASLADTAANVESVLGVEARSRLTFWEADWRLLAPMHADVLAVNPPQRPAEVLADVDAEVLHLHDGGGRDGFDGLRLVLAHTSASTVRTTATSVLDLPAALRGLLELGWDEPRVFGSAELEHDPAWRRLLPGLRARVDVLEFSRPA</sequence>
<dbReference type="GO" id="GO:0008168">
    <property type="term" value="F:methyltransferase activity"/>
    <property type="evidence" value="ECO:0007669"/>
    <property type="project" value="UniProtKB-KW"/>
</dbReference>
<evidence type="ECO:0000313" key="1">
    <source>
        <dbReference type="EMBL" id="PSL03278.1"/>
    </source>
</evidence>
<keyword evidence="1" id="KW-0489">Methyltransferase</keyword>